<dbReference type="GO" id="GO:0031460">
    <property type="term" value="P:glycine betaine transport"/>
    <property type="evidence" value="ECO:0007669"/>
    <property type="project" value="TreeGrafter"/>
</dbReference>
<comment type="caution">
    <text evidence="9">The sequence shown here is derived from an EMBL/GenBank/DDBJ whole genome shotgun (WGS) entry which is preliminary data.</text>
</comment>
<evidence type="ECO:0000256" key="6">
    <source>
        <dbReference type="RuleBase" id="RU363032"/>
    </source>
</evidence>
<evidence type="ECO:0000313" key="9">
    <source>
        <dbReference type="EMBL" id="RYP88030.1"/>
    </source>
</evidence>
<organism evidence="9 10">
    <name type="scientific">Nocardioides guangzhouensis</name>
    <dbReference type="NCBI Taxonomy" id="2497878"/>
    <lineage>
        <taxon>Bacteria</taxon>
        <taxon>Bacillati</taxon>
        <taxon>Actinomycetota</taxon>
        <taxon>Actinomycetes</taxon>
        <taxon>Propionibacteriales</taxon>
        <taxon>Nocardioidaceae</taxon>
        <taxon>Nocardioides</taxon>
    </lineage>
</organism>
<keyword evidence="4 6" id="KW-1133">Transmembrane helix</keyword>
<dbReference type="GO" id="GO:0005886">
    <property type="term" value="C:plasma membrane"/>
    <property type="evidence" value="ECO:0007669"/>
    <property type="project" value="UniProtKB-SubCell"/>
</dbReference>
<dbReference type="Gene3D" id="1.10.3720.10">
    <property type="entry name" value="MetI-like"/>
    <property type="match status" value="1"/>
</dbReference>
<feature type="signal peptide" evidence="7">
    <location>
        <begin position="1"/>
        <end position="22"/>
    </location>
</feature>
<proteinExistence type="inferred from homology"/>
<feature type="transmembrane region" description="Helical" evidence="6">
    <location>
        <begin position="166"/>
        <end position="194"/>
    </location>
</feature>
<dbReference type="GO" id="GO:0055085">
    <property type="term" value="P:transmembrane transport"/>
    <property type="evidence" value="ECO:0007669"/>
    <property type="project" value="InterPro"/>
</dbReference>
<dbReference type="EMBL" id="SDKM01000004">
    <property type="protein sequence ID" value="RYP88030.1"/>
    <property type="molecule type" value="Genomic_DNA"/>
</dbReference>
<keyword evidence="7" id="KW-0732">Signal</keyword>
<feature type="transmembrane region" description="Helical" evidence="6">
    <location>
        <begin position="214"/>
        <end position="234"/>
    </location>
</feature>
<dbReference type="Proteomes" id="UP000295198">
    <property type="component" value="Unassembled WGS sequence"/>
</dbReference>
<keyword evidence="3 6" id="KW-0812">Transmembrane</keyword>
<protein>
    <submittedName>
        <fullName evidence="9">ABC transporter permease</fullName>
    </submittedName>
</protein>
<keyword evidence="5 6" id="KW-0472">Membrane</keyword>
<sequence length="249" mass="26482">MDVTLLGAVSVASASSGSSASAEQPTCYSALVNDWFCKDYYIDRQDELIAATREHLFITVCAVVLGFLVAMPLALLARRSARVEAVVLALSTSVYTIPSLALFPLIVPFTGLSRTTVIIGLALYSLTILVRNTTEGLRGVPDDVVESATGLGYSPRRLLWRIELPLALPVIMAGLRIATVSTVALTTVGALVAYGGLGNLLYNGVRTEFRAQVMAASLICVAIAVLLDLLLLGVQKGLTPWTWGVRSRG</sequence>
<comment type="subcellular location">
    <subcellularLocation>
        <location evidence="6">Cell membrane</location>
        <topology evidence="6">Multi-pass membrane protein</topology>
    </subcellularLocation>
    <subcellularLocation>
        <location evidence="1">Membrane</location>
        <topology evidence="1">Multi-pass membrane protein</topology>
    </subcellularLocation>
</comment>
<evidence type="ECO:0000313" key="10">
    <source>
        <dbReference type="Proteomes" id="UP000295198"/>
    </source>
</evidence>
<evidence type="ECO:0000259" key="8">
    <source>
        <dbReference type="PROSITE" id="PS50928"/>
    </source>
</evidence>
<dbReference type="SUPFAM" id="SSF161098">
    <property type="entry name" value="MetI-like"/>
    <property type="match status" value="1"/>
</dbReference>
<dbReference type="PROSITE" id="PS50928">
    <property type="entry name" value="ABC_TM1"/>
    <property type="match status" value="1"/>
</dbReference>
<evidence type="ECO:0000256" key="7">
    <source>
        <dbReference type="SAM" id="SignalP"/>
    </source>
</evidence>
<dbReference type="Pfam" id="PF00528">
    <property type="entry name" value="BPD_transp_1"/>
    <property type="match status" value="1"/>
</dbReference>
<feature type="transmembrane region" description="Helical" evidence="6">
    <location>
        <begin position="112"/>
        <end position="130"/>
    </location>
</feature>
<accession>A0A4Q4ZIH0</accession>
<comment type="similarity">
    <text evidence="6">Belongs to the binding-protein-dependent transport system permease family.</text>
</comment>
<dbReference type="InterPro" id="IPR035906">
    <property type="entry name" value="MetI-like_sf"/>
</dbReference>
<dbReference type="PANTHER" id="PTHR30177:SF4">
    <property type="entry name" value="OSMOPROTECTANT IMPORT PERMEASE PROTEIN OSMW"/>
    <property type="match status" value="1"/>
</dbReference>
<evidence type="ECO:0000256" key="2">
    <source>
        <dbReference type="ARBA" id="ARBA00022448"/>
    </source>
</evidence>
<feature type="domain" description="ABC transmembrane type-1" evidence="8">
    <location>
        <begin position="52"/>
        <end position="231"/>
    </location>
</feature>
<dbReference type="OrthoDB" id="3233284at2"/>
<evidence type="ECO:0000256" key="3">
    <source>
        <dbReference type="ARBA" id="ARBA00022692"/>
    </source>
</evidence>
<evidence type="ECO:0000256" key="1">
    <source>
        <dbReference type="ARBA" id="ARBA00004141"/>
    </source>
</evidence>
<dbReference type="InterPro" id="IPR000515">
    <property type="entry name" value="MetI-like"/>
</dbReference>
<dbReference type="CDD" id="cd06261">
    <property type="entry name" value="TM_PBP2"/>
    <property type="match status" value="1"/>
</dbReference>
<name>A0A4Q4ZIH0_9ACTN</name>
<dbReference type="AlphaFoldDB" id="A0A4Q4ZIH0"/>
<feature type="chain" id="PRO_5020954788" evidence="7">
    <location>
        <begin position="23"/>
        <end position="249"/>
    </location>
</feature>
<evidence type="ECO:0000256" key="4">
    <source>
        <dbReference type="ARBA" id="ARBA00022989"/>
    </source>
</evidence>
<dbReference type="InterPro" id="IPR051204">
    <property type="entry name" value="ABC_transp_perm/SBD"/>
</dbReference>
<dbReference type="PANTHER" id="PTHR30177">
    <property type="entry name" value="GLYCINE BETAINE/L-PROLINE TRANSPORT SYSTEM PERMEASE PROTEIN PROW"/>
    <property type="match status" value="1"/>
</dbReference>
<keyword evidence="2 6" id="KW-0813">Transport</keyword>
<gene>
    <name evidence="9" type="ORF">EKO23_04050</name>
</gene>
<evidence type="ECO:0000256" key="5">
    <source>
        <dbReference type="ARBA" id="ARBA00023136"/>
    </source>
</evidence>
<keyword evidence="10" id="KW-1185">Reference proteome</keyword>
<feature type="transmembrane region" description="Helical" evidence="6">
    <location>
        <begin position="83"/>
        <end position="106"/>
    </location>
</feature>
<feature type="transmembrane region" description="Helical" evidence="6">
    <location>
        <begin position="56"/>
        <end position="76"/>
    </location>
</feature>
<reference evidence="9 10" key="1">
    <citation type="submission" date="2019-01" db="EMBL/GenBank/DDBJ databases">
        <title>Nocardioides guangzhouensis sp. nov., an actinobacterium isolated from soil.</title>
        <authorList>
            <person name="Fu Y."/>
            <person name="Cai Y."/>
            <person name="Lin Z."/>
            <person name="Chen P."/>
        </authorList>
    </citation>
    <scope>NUCLEOTIDE SEQUENCE [LARGE SCALE GENOMIC DNA]</scope>
    <source>
        <strain evidence="9 10">130</strain>
    </source>
</reference>